<dbReference type="InterPro" id="IPR045729">
    <property type="entry name" value="DUF6083"/>
</dbReference>
<evidence type="ECO:0000256" key="1">
    <source>
        <dbReference type="SAM" id="MobiDB-lite"/>
    </source>
</evidence>
<proteinExistence type="predicted"/>
<accession>A0AA90H9X1</accession>
<dbReference type="AlphaFoldDB" id="A0AA90H9X1"/>
<feature type="region of interest" description="Disordered" evidence="1">
    <location>
        <begin position="278"/>
        <end position="302"/>
    </location>
</feature>
<feature type="region of interest" description="Disordered" evidence="1">
    <location>
        <begin position="138"/>
        <end position="160"/>
    </location>
</feature>
<reference evidence="2" key="1">
    <citation type="submission" date="2023-05" db="EMBL/GenBank/DDBJ databases">
        <title>Streptantibioticus silvisoli sp. nov., acidotolerant actinomycetes 1 from pine litter.</title>
        <authorList>
            <person name="Swiecimska M."/>
            <person name="Golinska P."/>
            <person name="Sangal V."/>
            <person name="Wachnowicz B."/>
            <person name="Goodfellow M."/>
        </authorList>
    </citation>
    <scope>NUCLEOTIDE SEQUENCE</scope>
    <source>
        <strain evidence="2">SL13</strain>
    </source>
</reference>
<dbReference type="RefSeq" id="WP_282699141.1">
    <property type="nucleotide sequence ID" value="NZ_JABXJJ020000057.1"/>
</dbReference>
<name>A0AA90H9X1_9ACTN</name>
<protein>
    <submittedName>
        <fullName evidence="2">DUF6083 domain-containing protein</fullName>
    </submittedName>
</protein>
<feature type="compositionally biased region" description="Pro residues" evidence="1">
    <location>
        <begin position="144"/>
        <end position="160"/>
    </location>
</feature>
<comment type="caution">
    <text evidence="2">The sequence shown here is derived from an EMBL/GenBank/DDBJ whole genome shotgun (WGS) entry which is preliminary data.</text>
</comment>
<organism evidence="2">
    <name type="scientific">Streptantibioticus silvisoli</name>
    <dbReference type="NCBI Taxonomy" id="2705255"/>
    <lineage>
        <taxon>Bacteria</taxon>
        <taxon>Bacillati</taxon>
        <taxon>Actinomycetota</taxon>
        <taxon>Actinomycetes</taxon>
        <taxon>Kitasatosporales</taxon>
        <taxon>Streptomycetaceae</taxon>
        <taxon>Streptantibioticus</taxon>
    </lineage>
</organism>
<evidence type="ECO:0000313" key="2">
    <source>
        <dbReference type="EMBL" id="MDI5973981.1"/>
    </source>
</evidence>
<gene>
    <name evidence="2" type="ORF">POF50_032345</name>
</gene>
<dbReference type="Pfam" id="PF19561">
    <property type="entry name" value="DUF6083"/>
    <property type="match status" value="1"/>
</dbReference>
<feature type="region of interest" description="Disordered" evidence="1">
    <location>
        <begin position="1"/>
        <end position="24"/>
    </location>
</feature>
<sequence length="302" mass="33857">MRTTNNPGADGHRWDGSPKNYHPRRALRVATDSPTRLLRTAQRARCTSCGNLIEWYPHPGGSSIPLHPRELPAAQVPPPDRWHVSSGIAHPAGDGTDWCRIRHALLCPTLATNRNHPSPLLNDIHRAIALITRRLTDQGTLPHHPQPPTPPAPPTEPPPNRPVVRMLYVLYLAPAPVEQIHCVAYTRTRQRCPMPINTPNPTGTWVLLPNGPQRPSQEQLPLPENMMAVYDLVHLPYTDQLRWRAQRCTVHAAVPEAADAAMPAWQPFDLRRHRQHLHHHLPPTPPTPARPGHTHPLQPPTP</sequence>
<dbReference type="EMBL" id="JABXJJ020000057">
    <property type="protein sequence ID" value="MDI5973981.1"/>
    <property type="molecule type" value="Genomic_DNA"/>
</dbReference>